<evidence type="ECO:0000259" key="2">
    <source>
        <dbReference type="Pfam" id="PF26450"/>
    </source>
</evidence>
<dbReference type="Proteomes" id="UP001596383">
    <property type="component" value="Unassembled WGS sequence"/>
</dbReference>
<dbReference type="Pfam" id="PF26450">
    <property type="entry name" value="DUF8129"/>
    <property type="match status" value="1"/>
</dbReference>
<protein>
    <recommendedName>
        <fullName evidence="2">DUF8129 domain-containing protein</fullName>
    </recommendedName>
</protein>
<sequence length="85" mass="9440">MSVSKQAALSDRPRYPNIATDMGEDPARFLSSSEHYLPVARIRGIQDQGLLSAYRAVEIREFGGRNIVLEAIDERECELGTEGSQ</sequence>
<dbReference type="InterPro" id="IPR058442">
    <property type="entry name" value="DUF8129"/>
</dbReference>
<dbReference type="AlphaFoldDB" id="A0ABD5SLE5"/>
<feature type="region of interest" description="Disordered" evidence="1">
    <location>
        <begin position="1"/>
        <end position="23"/>
    </location>
</feature>
<accession>A0ABD5SLE5</accession>
<evidence type="ECO:0000313" key="4">
    <source>
        <dbReference type="Proteomes" id="UP001596383"/>
    </source>
</evidence>
<feature type="domain" description="DUF8129" evidence="2">
    <location>
        <begin position="26"/>
        <end position="79"/>
    </location>
</feature>
<reference evidence="3 4" key="1">
    <citation type="journal article" date="2019" name="Int. J. Syst. Evol. Microbiol.">
        <title>The Global Catalogue of Microorganisms (GCM) 10K type strain sequencing project: providing services to taxonomists for standard genome sequencing and annotation.</title>
        <authorList>
            <consortium name="The Broad Institute Genomics Platform"/>
            <consortium name="The Broad Institute Genome Sequencing Center for Infectious Disease"/>
            <person name="Wu L."/>
            <person name="Ma J."/>
        </authorList>
    </citation>
    <scope>NUCLEOTIDE SEQUENCE [LARGE SCALE GENOMIC DNA]</scope>
    <source>
        <strain evidence="3 4">LMG 29247</strain>
    </source>
</reference>
<evidence type="ECO:0000313" key="3">
    <source>
        <dbReference type="EMBL" id="MFC6765991.1"/>
    </source>
</evidence>
<keyword evidence="4" id="KW-1185">Reference proteome</keyword>
<name>A0ABD5SLE5_9EURY</name>
<dbReference type="RefSeq" id="WP_273738980.1">
    <property type="nucleotide sequence ID" value="NZ_JAQIVI010000210.1"/>
</dbReference>
<evidence type="ECO:0000256" key="1">
    <source>
        <dbReference type="SAM" id="MobiDB-lite"/>
    </source>
</evidence>
<dbReference type="EMBL" id="JBHSWV010000210">
    <property type="protein sequence ID" value="MFC6765991.1"/>
    <property type="molecule type" value="Genomic_DNA"/>
</dbReference>
<proteinExistence type="predicted"/>
<organism evidence="3 4">
    <name type="scientific">Natrinema soli</name>
    <dbReference type="NCBI Taxonomy" id="1930624"/>
    <lineage>
        <taxon>Archaea</taxon>
        <taxon>Methanobacteriati</taxon>
        <taxon>Methanobacteriota</taxon>
        <taxon>Stenosarchaea group</taxon>
        <taxon>Halobacteria</taxon>
        <taxon>Halobacteriales</taxon>
        <taxon>Natrialbaceae</taxon>
        <taxon>Natrinema</taxon>
    </lineage>
</organism>
<comment type="caution">
    <text evidence="3">The sequence shown here is derived from an EMBL/GenBank/DDBJ whole genome shotgun (WGS) entry which is preliminary data.</text>
</comment>
<gene>
    <name evidence="3" type="ORF">ACFQE6_13640</name>
</gene>